<dbReference type="Proteomes" id="UP000323324">
    <property type="component" value="Unassembled WGS sequence"/>
</dbReference>
<dbReference type="InterPro" id="IPR053145">
    <property type="entry name" value="AB_hydrolase_Est10"/>
</dbReference>
<dbReference type="PANTHER" id="PTHR43265:SF1">
    <property type="entry name" value="ESTERASE ESTD"/>
    <property type="match status" value="1"/>
</dbReference>
<keyword evidence="2" id="KW-0378">Hydrolase</keyword>
<gene>
    <name evidence="2" type="ORF">ES676_13180</name>
</gene>
<feature type="signal peptide" evidence="1">
    <location>
        <begin position="1"/>
        <end position="18"/>
    </location>
</feature>
<organism evidence="2 3">
    <name type="scientific">Bizionia saleffrena</name>
    <dbReference type="NCBI Taxonomy" id="291189"/>
    <lineage>
        <taxon>Bacteria</taxon>
        <taxon>Pseudomonadati</taxon>
        <taxon>Bacteroidota</taxon>
        <taxon>Flavobacteriia</taxon>
        <taxon>Flavobacteriales</taxon>
        <taxon>Flavobacteriaceae</taxon>
        <taxon>Bizionia</taxon>
    </lineage>
</organism>
<keyword evidence="1" id="KW-0732">Signal</keyword>
<dbReference type="Gene3D" id="3.40.50.1820">
    <property type="entry name" value="alpha/beta hydrolase"/>
    <property type="match status" value="1"/>
</dbReference>
<dbReference type="InterPro" id="IPR029058">
    <property type="entry name" value="AB_hydrolase_fold"/>
</dbReference>
<accession>A0A8H2LD00</accession>
<dbReference type="PANTHER" id="PTHR43265">
    <property type="entry name" value="ESTERASE ESTD"/>
    <property type="match status" value="1"/>
</dbReference>
<evidence type="ECO:0000313" key="2">
    <source>
        <dbReference type="EMBL" id="TYB70480.1"/>
    </source>
</evidence>
<reference evidence="2 3" key="1">
    <citation type="submission" date="2019-08" db="EMBL/GenBank/DDBJ databases">
        <title>Genomes of Antarctic Bizionia species.</title>
        <authorList>
            <person name="Bowman J.P."/>
        </authorList>
    </citation>
    <scope>NUCLEOTIDE SEQUENCE [LARGE SCALE GENOMIC DNA]</scope>
    <source>
        <strain evidence="2 3">HFD</strain>
    </source>
</reference>
<feature type="chain" id="PRO_5034776476" evidence="1">
    <location>
        <begin position="19"/>
        <end position="307"/>
    </location>
</feature>
<keyword evidence="3" id="KW-1185">Reference proteome</keyword>
<dbReference type="AlphaFoldDB" id="A0A8H2LD00"/>
<name>A0A8H2LD00_9FLAO</name>
<proteinExistence type="predicted"/>
<dbReference type="SUPFAM" id="SSF53474">
    <property type="entry name" value="alpha/beta-Hydrolases"/>
    <property type="match status" value="1"/>
</dbReference>
<dbReference type="EMBL" id="VSKM01000017">
    <property type="protein sequence ID" value="TYB70480.1"/>
    <property type="molecule type" value="Genomic_DNA"/>
</dbReference>
<sequence length="307" mass="34124">MKIQFILLFLLISNVVMAQDNTNLSEEIIINEFIEGTLLVPNAIEKPNLVIIIAGSGPTDRDGNQNFLKNNALKKLAVGLSNRNIATFRYDKRVVTQIKKGKIDKNILFKDFITDAISVLDYFKNEARFNHIYVAGHSQGSLVGLVAAKDKADGFISLAGAGQSIDGVILEQITKTAPMFREEAEKTFVVLREGKTTDEYPKALEALFNKGLQPFISNWMSYNPQTEIQKLNIPILIINGTKDLQVTEAEAELLHLSAPQSKLQIIENMNHVLVTIEGGTLENSKSYNESARTLSPEIFEAIISFIK</sequence>
<dbReference type="GO" id="GO:0052689">
    <property type="term" value="F:carboxylic ester hydrolase activity"/>
    <property type="evidence" value="ECO:0007669"/>
    <property type="project" value="TreeGrafter"/>
</dbReference>
<dbReference type="RefSeq" id="WP_148370793.1">
    <property type="nucleotide sequence ID" value="NZ_VSKM01000017.1"/>
</dbReference>
<evidence type="ECO:0000256" key="1">
    <source>
        <dbReference type="SAM" id="SignalP"/>
    </source>
</evidence>
<evidence type="ECO:0000313" key="3">
    <source>
        <dbReference type="Proteomes" id="UP000323324"/>
    </source>
</evidence>
<protein>
    <submittedName>
        <fullName evidence="2">Alpha/beta hydrolase</fullName>
    </submittedName>
</protein>
<comment type="caution">
    <text evidence="2">The sequence shown here is derived from an EMBL/GenBank/DDBJ whole genome shotgun (WGS) entry which is preliminary data.</text>
</comment>